<protein>
    <recommendedName>
        <fullName evidence="2">PORR domain-containing protein</fullName>
    </recommendedName>
</protein>
<comment type="caution">
    <text evidence="3">The sequence shown here is derived from an EMBL/GenBank/DDBJ whole genome shotgun (WGS) entry which is preliminary data.</text>
</comment>
<dbReference type="FunCoup" id="A0A7J7DW90">
    <property type="interactions" value="1037"/>
</dbReference>
<reference evidence="3 4" key="1">
    <citation type="journal article" date="2020" name="Nat. Commun.">
        <title>Genome of Tripterygium wilfordii and identification of cytochrome P450 involved in triptolide biosynthesis.</title>
        <authorList>
            <person name="Tu L."/>
            <person name="Su P."/>
            <person name="Zhang Z."/>
            <person name="Gao L."/>
            <person name="Wang J."/>
            <person name="Hu T."/>
            <person name="Zhou J."/>
            <person name="Zhang Y."/>
            <person name="Zhao Y."/>
            <person name="Liu Y."/>
            <person name="Song Y."/>
            <person name="Tong Y."/>
            <person name="Lu Y."/>
            <person name="Yang J."/>
            <person name="Xu C."/>
            <person name="Jia M."/>
            <person name="Peters R.J."/>
            <person name="Huang L."/>
            <person name="Gao W."/>
        </authorList>
    </citation>
    <scope>NUCLEOTIDE SEQUENCE [LARGE SCALE GENOMIC DNA]</scope>
    <source>
        <strain evidence="4">cv. XIE 37</strain>
        <tissue evidence="3">Leaf</tissue>
    </source>
</reference>
<gene>
    <name evidence="3" type="ORF">HS088_TW03G00981</name>
</gene>
<name>A0A7J7DW90_TRIWF</name>
<evidence type="ECO:0000313" key="3">
    <source>
        <dbReference type="EMBL" id="KAF5750642.1"/>
    </source>
</evidence>
<dbReference type="GO" id="GO:0003723">
    <property type="term" value="F:RNA binding"/>
    <property type="evidence" value="ECO:0007669"/>
    <property type="project" value="InterPro"/>
</dbReference>
<dbReference type="InParanoid" id="A0A7J7DW90"/>
<organism evidence="3 4">
    <name type="scientific">Tripterygium wilfordii</name>
    <name type="common">Thunder God vine</name>
    <dbReference type="NCBI Taxonomy" id="458696"/>
    <lineage>
        <taxon>Eukaryota</taxon>
        <taxon>Viridiplantae</taxon>
        <taxon>Streptophyta</taxon>
        <taxon>Embryophyta</taxon>
        <taxon>Tracheophyta</taxon>
        <taxon>Spermatophyta</taxon>
        <taxon>Magnoliopsida</taxon>
        <taxon>eudicotyledons</taxon>
        <taxon>Gunneridae</taxon>
        <taxon>Pentapetalae</taxon>
        <taxon>rosids</taxon>
        <taxon>fabids</taxon>
        <taxon>Celastrales</taxon>
        <taxon>Celastraceae</taxon>
        <taxon>Tripterygium</taxon>
    </lineage>
</organism>
<dbReference type="OrthoDB" id="1716100at2759"/>
<dbReference type="EMBL" id="JAAARO010000003">
    <property type="protein sequence ID" value="KAF5750642.1"/>
    <property type="molecule type" value="Genomic_DNA"/>
</dbReference>
<feature type="compositionally biased region" description="Acidic residues" evidence="1">
    <location>
        <begin position="399"/>
        <end position="429"/>
    </location>
</feature>
<accession>A0A7J7DW90</accession>
<dbReference type="PANTHER" id="PTHR31476">
    <property type="entry name" value="PROTEIN WHAT'S THIS FACTOR 1 HOMOLOG, CHLOROPLASTIC"/>
    <property type="match status" value="1"/>
</dbReference>
<feature type="region of interest" description="Disordered" evidence="1">
    <location>
        <begin position="394"/>
        <end position="429"/>
    </location>
</feature>
<sequence length="429" mass="50111">MKFRAHNRSLYSKLKLLVSHNIASPLTHRSQQYSSIAKVRLKWVKNRSLDHVIDTETDLKAACLLKDAIKRSPTGYLTAKSFADWQKLLGLTVPVLRFMRRYPTLYKEFPHAQYANLPCFGLTDTALLLDSHEQSIHQNYANDTVERLCRVLMMMRNRTVPLKSLHPLKWDLGLPDNFEKNFVPKYPDYFRFIKAASGVTCLHLNQWREELAVSALQRSNESGDMGSDYRQFKRGQTALAFPMNFPRGYGAQKKVRAWMEEFQKLPYISPYEESRQIDPNSDLMEKRVVGVLHEILSLTLHKKTKRNYLRSLREELNLPHKFTRLFTRYPGIFYLSLKCKTTTVALREGYQRGKVVNPHPLARHREKFYHVMRTGLIYRNKGENRIPQEMLLNNVEDQIGQDESEEEDSDASESSFEEISELEESSDED</sequence>
<evidence type="ECO:0000256" key="1">
    <source>
        <dbReference type="SAM" id="MobiDB-lite"/>
    </source>
</evidence>
<feature type="domain" description="PORR" evidence="2">
    <location>
        <begin position="44"/>
        <end position="375"/>
    </location>
</feature>
<evidence type="ECO:0000259" key="2">
    <source>
        <dbReference type="Pfam" id="PF11955"/>
    </source>
</evidence>
<proteinExistence type="predicted"/>
<keyword evidence="4" id="KW-1185">Reference proteome</keyword>
<dbReference type="PANTHER" id="PTHR31476:SF10">
    <property type="entry name" value="OS04G0546100 PROTEIN"/>
    <property type="match status" value="1"/>
</dbReference>
<dbReference type="Pfam" id="PF11955">
    <property type="entry name" value="PORR"/>
    <property type="match status" value="1"/>
</dbReference>
<evidence type="ECO:0000313" key="4">
    <source>
        <dbReference type="Proteomes" id="UP000593562"/>
    </source>
</evidence>
<dbReference type="InterPro" id="IPR021099">
    <property type="entry name" value="PORR_domain"/>
</dbReference>
<dbReference type="Proteomes" id="UP000593562">
    <property type="component" value="Unassembled WGS sequence"/>
</dbReference>
<dbReference type="AlphaFoldDB" id="A0A7J7DW90"/>
<dbReference type="InterPro" id="IPR045040">
    <property type="entry name" value="PORR_fam"/>
</dbReference>